<keyword evidence="3" id="KW-1185">Reference proteome</keyword>
<protein>
    <submittedName>
        <fullName evidence="2">Helix-turn-helix domain-containing protein</fullName>
    </submittedName>
</protein>
<gene>
    <name evidence="2" type="ORF">ACFPFM_21795</name>
</gene>
<dbReference type="Gene3D" id="1.10.260.40">
    <property type="entry name" value="lambda repressor-like DNA-binding domains"/>
    <property type="match status" value="1"/>
</dbReference>
<sequence>MTTGGQSRAERSAELQTWIRTGRARRLRVDAGLSQALVAQDCEVSASTVHRWEAGSRLPRGRNMLAYHSFLAHLVEHEQRGGEWGGE</sequence>
<dbReference type="InterPro" id="IPR010982">
    <property type="entry name" value="Lambda_DNA-bd_dom_sf"/>
</dbReference>
<dbReference type="SUPFAM" id="SSF47413">
    <property type="entry name" value="lambda repressor-like DNA-binding domains"/>
    <property type="match status" value="1"/>
</dbReference>
<evidence type="ECO:0000313" key="3">
    <source>
        <dbReference type="Proteomes" id="UP001595833"/>
    </source>
</evidence>
<dbReference type="Pfam" id="PF13560">
    <property type="entry name" value="HTH_31"/>
    <property type="match status" value="1"/>
</dbReference>
<dbReference type="RefSeq" id="WP_380647176.1">
    <property type="nucleotide sequence ID" value="NZ_BAAAKE010000010.1"/>
</dbReference>
<dbReference type="EMBL" id="JBHSJB010000020">
    <property type="protein sequence ID" value="MFC5056380.1"/>
    <property type="molecule type" value="Genomic_DNA"/>
</dbReference>
<dbReference type="SMART" id="SM00530">
    <property type="entry name" value="HTH_XRE"/>
    <property type="match status" value="1"/>
</dbReference>
<evidence type="ECO:0000313" key="2">
    <source>
        <dbReference type="EMBL" id="MFC5056380.1"/>
    </source>
</evidence>
<evidence type="ECO:0000259" key="1">
    <source>
        <dbReference type="PROSITE" id="PS50943"/>
    </source>
</evidence>
<accession>A0ABV9Y4A7</accession>
<feature type="domain" description="HTH cro/C1-type" evidence="1">
    <location>
        <begin position="25"/>
        <end position="77"/>
    </location>
</feature>
<reference evidence="3" key="1">
    <citation type="journal article" date="2019" name="Int. J. Syst. Evol. Microbiol.">
        <title>The Global Catalogue of Microorganisms (GCM) 10K type strain sequencing project: providing services to taxonomists for standard genome sequencing and annotation.</title>
        <authorList>
            <consortium name="The Broad Institute Genomics Platform"/>
            <consortium name="The Broad Institute Genome Sequencing Center for Infectious Disease"/>
            <person name="Wu L."/>
            <person name="Ma J."/>
        </authorList>
    </citation>
    <scope>NUCLEOTIDE SEQUENCE [LARGE SCALE GENOMIC DNA]</scope>
    <source>
        <strain evidence="3">KCTC 12848</strain>
    </source>
</reference>
<name>A0ABV9Y4A7_9PSEU</name>
<proteinExistence type="predicted"/>
<comment type="caution">
    <text evidence="2">The sequence shown here is derived from an EMBL/GenBank/DDBJ whole genome shotgun (WGS) entry which is preliminary data.</text>
</comment>
<organism evidence="2 3">
    <name type="scientific">Saccharothrix xinjiangensis</name>
    <dbReference type="NCBI Taxonomy" id="204798"/>
    <lineage>
        <taxon>Bacteria</taxon>
        <taxon>Bacillati</taxon>
        <taxon>Actinomycetota</taxon>
        <taxon>Actinomycetes</taxon>
        <taxon>Pseudonocardiales</taxon>
        <taxon>Pseudonocardiaceae</taxon>
        <taxon>Saccharothrix</taxon>
    </lineage>
</organism>
<dbReference type="InterPro" id="IPR001387">
    <property type="entry name" value="Cro/C1-type_HTH"/>
</dbReference>
<dbReference type="PROSITE" id="PS50943">
    <property type="entry name" value="HTH_CROC1"/>
    <property type="match status" value="1"/>
</dbReference>
<dbReference type="Proteomes" id="UP001595833">
    <property type="component" value="Unassembled WGS sequence"/>
</dbReference>
<dbReference type="CDD" id="cd00093">
    <property type="entry name" value="HTH_XRE"/>
    <property type="match status" value="1"/>
</dbReference>